<feature type="coiled-coil region" evidence="2">
    <location>
        <begin position="785"/>
        <end position="826"/>
    </location>
</feature>
<evidence type="ECO:0000256" key="4">
    <source>
        <dbReference type="SAM" id="Phobius"/>
    </source>
</evidence>
<evidence type="ECO:0000313" key="7">
    <source>
        <dbReference type="Proteomes" id="UP000064189"/>
    </source>
</evidence>
<dbReference type="EMBL" id="LNNH01000025">
    <property type="protein sequence ID" value="KWW17969.1"/>
    <property type="molecule type" value="Genomic_DNA"/>
</dbReference>
<dbReference type="NCBIfam" id="TIGR01760">
    <property type="entry name" value="tape_meas_TP901"/>
    <property type="match status" value="1"/>
</dbReference>
<keyword evidence="4" id="KW-0472">Membrane</keyword>
<organism evidence="6 7">
    <name type="scientific">Peribacillus simplex</name>
    <dbReference type="NCBI Taxonomy" id="1478"/>
    <lineage>
        <taxon>Bacteria</taxon>
        <taxon>Bacillati</taxon>
        <taxon>Bacillota</taxon>
        <taxon>Bacilli</taxon>
        <taxon>Bacillales</taxon>
        <taxon>Bacillaceae</taxon>
        <taxon>Peribacillus</taxon>
    </lineage>
</organism>
<gene>
    <name evidence="6" type="ORF">AS888_20885</name>
</gene>
<keyword evidence="7" id="KW-1185">Reference proteome</keyword>
<protein>
    <recommendedName>
        <fullName evidence="5">Phage tail tape measure protein domain-containing protein</fullName>
    </recommendedName>
</protein>
<sequence>MAEEIGSMIVRVGLDGANFDKGQKNLLQKMNLVKSEMKASQSQFGKYGNSLDALKSKQVILGKQYALQGQQVQALKKKYDELAKAHGAESEAALKAGSNLNRATAYYNTLGRNLNETSKKVDTLNSKWHKASQGMSTFSNNMSSTGNKMGEFGRTMALSVTAPIAGLATVAVKTGMKFDKEMSKIQAVSGATGDQLGAMRDQAIKLGASTTKSASEVATGMLEMSKSGYDANQVMGAMPGIIAASEASGSDMAQTAEVMSSALNIFSLKAEKASEVADILAETANASAADITDMQYALKYAGPPAAALGVSLEELSGSIGIMTNAGMKGEQAGTTLRSALLSLLNPSEANSKMMDTMGIAITDAEGNFVGLSKLVENLSDSMEGQTETQKAATLASLVGKEAVSGMLSLMKAGPKEIDKMTESLENSSGASAKASKIMNDNFAGAMEALMGTMESIGIQVSDVLTPSVRDLAEWLGKMGDKFSDLSPEAKKTVIILGLVAAGIAPITLGMAALFKSIGIVSGGLATGIGWLGKYRTQTILTSSSVNTLGNSAVVASTKMNTANAAMAKSTKGMGAVRGGATAAGSAMTMFGGKWGMVAGIATMFLPEILKGGKSLLGYGKTAITSGGSVASMGAKVFGAAKTFKNLGSMLVLARGGLAAFGGPVGLAITGVTLLAQGGYKLYKHLKEEQIPTLTEFGKKVSDSTAKAVLGYKKLNDDATVQLNLLAYSGKAVSQQMADDLVGTFSKMGGIISANLKKDFEDSTKHIQGLFQESSWLSNSYEQELLGKMETTNQEKLDKIQKYEARVKEITDRAVEQKRETSQLEKAEIAAIKQQMMDMAVKTLSEGEVEQLAITERLRLQSGSISARTAAKTVAESKKAKDGTIKEANDKYNKIVAAAIRERDETGSLSAEEADAIIREAERKRDEAVGKAKSMHKGVVKASKAQAKDHISDVNWETGEVLNGWDKMVGGIKKAVDWIKGIFGGGKTKATPTLKPHVPKKKTTSEYAKGTPSGGHPADGMAIVSEKGRELIHDPKVGTYLSGSSGPELRHLSKGTSVLPNKKTEMLLKSHGFNGYEKGTGDYFDWMFKGPKHFLGKTFEKFNLKDSVIPSWMNKLTGNPISSMMNMGSNWMKGLLGQFTFGGGGEGPNISGGASAWRGQIMKAAVAMKESINSSELNGIIAQIQRESGGNQKITQSSAVRDINTLNGNPARGLLQYIPQTFRAYSMRGHNNIYSGYDQLLAFFNNSTWRRDLPYGKRGWGPRGARKYATGGEINHHQLAELGENGWKEWVLTSEPKYRKNNLGMWAEAGRALGVQPPQGNDNDNGSIISFLAEQVNLLREIVNKNTDIYLEKNLIGTVLDDRGTKKLSTKSFNRGIR</sequence>
<evidence type="ECO:0000256" key="1">
    <source>
        <dbReference type="ARBA" id="ARBA00022612"/>
    </source>
</evidence>
<feature type="domain" description="Phage tail tape measure protein" evidence="5">
    <location>
        <begin position="200"/>
        <end position="399"/>
    </location>
</feature>
<keyword evidence="4" id="KW-0812">Transmembrane</keyword>
<evidence type="ECO:0000259" key="5">
    <source>
        <dbReference type="Pfam" id="PF10145"/>
    </source>
</evidence>
<evidence type="ECO:0000256" key="3">
    <source>
        <dbReference type="SAM" id="MobiDB-lite"/>
    </source>
</evidence>
<evidence type="ECO:0000313" key="6">
    <source>
        <dbReference type="EMBL" id="KWW17969.1"/>
    </source>
</evidence>
<dbReference type="InterPro" id="IPR010090">
    <property type="entry name" value="Phage_tape_meas"/>
</dbReference>
<dbReference type="Pfam" id="PF10145">
    <property type="entry name" value="PhageMin_Tail"/>
    <property type="match status" value="1"/>
</dbReference>
<dbReference type="SUPFAM" id="SSF53955">
    <property type="entry name" value="Lysozyme-like"/>
    <property type="match status" value="1"/>
</dbReference>
<dbReference type="Proteomes" id="UP000064189">
    <property type="component" value="Unassembled WGS sequence"/>
</dbReference>
<reference evidence="6 7" key="1">
    <citation type="submission" date="2015-11" db="EMBL/GenBank/DDBJ databases">
        <title>Genome Sequence of Bacillus simplex strain VanAntwerpen2.</title>
        <authorList>
            <person name="Couger M.B."/>
        </authorList>
    </citation>
    <scope>NUCLEOTIDE SEQUENCE [LARGE SCALE GENOMIC DNA]</scope>
    <source>
        <strain evidence="6 7">VanAntwerpen02</strain>
    </source>
</reference>
<proteinExistence type="predicted"/>
<dbReference type="PANTHER" id="PTHR37813">
    <property type="entry name" value="FELS-2 PROPHAGE PROTEIN"/>
    <property type="match status" value="1"/>
</dbReference>
<dbReference type="CDD" id="cd13402">
    <property type="entry name" value="LT_TF-like"/>
    <property type="match status" value="1"/>
</dbReference>
<feature type="transmembrane region" description="Helical" evidence="4">
    <location>
        <begin position="651"/>
        <end position="675"/>
    </location>
</feature>
<comment type="caution">
    <text evidence="6">The sequence shown here is derived from an EMBL/GenBank/DDBJ whole genome shotgun (WGS) entry which is preliminary data.</text>
</comment>
<keyword evidence="4" id="KW-1133">Transmembrane helix</keyword>
<keyword evidence="1" id="KW-1188">Viral release from host cell</keyword>
<dbReference type="InterPro" id="IPR023346">
    <property type="entry name" value="Lysozyme-like_dom_sf"/>
</dbReference>
<dbReference type="RefSeq" id="WP_061142611.1">
    <property type="nucleotide sequence ID" value="NZ_LNNH01000025.1"/>
</dbReference>
<evidence type="ECO:0000256" key="2">
    <source>
        <dbReference type="SAM" id="Coils"/>
    </source>
</evidence>
<feature type="region of interest" description="Disordered" evidence="3">
    <location>
        <begin position="989"/>
        <end position="1017"/>
    </location>
</feature>
<name>A0A109MXA6_9BACI</name>
<accession>A0A109MXA6</accession>
<dbReference type="PANTHER" id="PTHR37813:SF1">
    <property type="entry name" value="FELS-2 PROPHAGE PROTEIN"/>
    <property type="match status" value="1"/>
</dbReference>
<keyword evidence="2" id="KW-0175">Coiled coil</keyword>
<feature type="transmembrane region" description="Helical" evidence="4">
    <location>
        <begin position="493"/>
        <end position="514"/>
    </location>
</feature>